<dbReference type="InterPro" id="IPR036271">
    <property type="entry name" value="Tet_transcr_reg_TetR-rel_C_sf"/>
</dbReference>
<sequence length="203" mass="22109">MTAAVSPPTRKDAARNRARLLEAAEQLFSTEGLSVTLKDIAARAGVGVGTVYRHFPTKGDVLDALFADRLACATESARAAAADADGWRGLVRYLEDAMDMQANNCGLRGLVMETEPSSPLVVKTRQEITVLVQQMVAKAREQGTLRPDFDATDLTFVQVALAAIMDATRDTDPDLYRRHLKLFLDGMRSAGHREPLEARAATH</sequence>
<gene>
    <name evidence="6" type="ORF">SAMN04489712_114137</name>
</gene>
<evidence type="ECO:0000313" key="6">
    <source>
        <dbReference type="EMBL" id="SEG81763.1"/>
    </source>
</evidence>
<evidence type="ECO:0000259" key="5">
    <source>
        <dbReference type="PROSITE" id="PS50977"/>
    </source>
</evidence>
<feature type="DNA-binding region" description="H-T-H motif" evidence="4">
    <location>
        <begin position="36"/>
        <end position="55"/>
    </location>
</feature>
<keyword evidence="1" id="KW-0805">Transcription regulation</keyword>
<dbReference type="PROSITE" id="PS50977">
    <property type="entry name" value="HTH_TETR_2"/>
    <property type="match status" value="1"/>
</dbReference>
<dbReference type="InterPro" id="IPR050109">
    <property type="entry name" value="HTH-type_TetR-like_transc_reg"/>
</dbReference>
<dbReference type="RefSeq" id="WP_160147120.1">
    <property type="nucleotide sequence ID" value="NZ_FNVO01000014.1"/>
</dbReference>
<evidence type="ECO:0000256" key="1">
    <source>
        <dbReference type="ARBA" id="ARBA00023015"/>
    </source>
</evidence>
<dbReference type="OrthoDB" id="9795011at2"/>
<dbReference type="SUPFAM" id="SSF48498">
    <property type="entry name" value="Tetracyclin repressor-like, C-terminal domain"/>
    <property type="match status" value="1"/>
</dbReference>
<proteinExistence type="predicted"/>
<reference evidence="7" key="1">
    <citation type="submission" date="2016-10" db="EMBL/GenBank/DDBJ databases">
        <authorList>
            <person name="Varghese N."/>
            <person name="Submissions S."/>
        </authorList>
    </citation>
    <scope>NUCLEOTIDE SEQUENCE [LARGE SCALE GENOMIC DNA]</scope>
    <source>
        <strain evidence="7">DSM 43163</strain>
    </source>
</reference>
<dbReference type="Pfam" id="PF00440">
    <property type="entry name" value="TetR_N"/>
    <property type="match status" value="1"/>
</dbReference>
<keyword evidence="3" id="KW-0804">Transcription</keyword>
<dbReference type="Pfam" id="PF21597">
    <property type="entry name" value="TetR_C_43"/>
    <property type="match status" value="1"/>
</dbReference>
<dbReference type="InterPro" id="IPR049445">
    <property type="entry name" value="TetR_SbtR-like_C"/>
</dbReference>
<dbReference type="PANTHER" id="PTHR30055">
    <property type="entry name" value="HTH-TYPE TRANSCRIPTIONAL REGULATOR RUTR"/>
    <property type="match status" value="1"/>
</dbReference>
<evidence type="ECO:0000256" key="2">
    <source>
        <dbReference type="ARBA" id="ARBA00023125"/>
    </source>
</evidence>
<dbReference type="GO" id="GO:0000976">
    <property type="term" value="F:transcription cis-regulatory region binding"/>
    <property type="evidence" value="ECO:0007669"/>
    <property type="project" value="TreeGrafter"/>
</dbReference>
<dbReference type="InterPro" id="IPR001647">
    <property type="entry name" value="HTH_TetR"/>
</dbReference>
<name>A0A1H6DAB5_9ACTN</name>
<dbReference type="SUPFAM" id="SSF46689">
    <property type="entry name" value="Homeodomain-like"/>
    <property type="match status" value="1"/>
</dbReference>
<dbReference type="PANTHER" id="PTHR30055:SF234">
    <property type="entry name" value="HTH-TYPE TRANSCRIPTIONAL REGULATOR BETI"/>
    <property type="match status" value="1"/>
</dbReference>
<dbReference type="Proteomes" id="UP000236723">
    <property type="component" value="Unassembled WGS sequence"/>
</dbReference>
<keyword evidence="2 4" id="KW-0238">DNA-binding</keyword>
<dbReference type="GO" id="GO:0003700">
    <property type="term" value="F:DNA-binding transcription factor activity"/>
    <property type="evidence" value="ECO:0007669"/>
    <property type="project" value="TreeGrafter"/>
</dbReference>
<evidence type="ECO:0000313" key="7">
    <source>
        <dbReference type="Proteomes" id="UP000236723"/>
    </source>
</evidence>
<dbReference type="AlphaFoldDB" id="A0A1H6DAB5"/>
<evidence type="ECO:0000256" key="4">
    <source>
        <dbReference type="PROSITE-ProRule" id="PRU00335"/>
    </source>
</evidence>
<dbReference type="InterPro" id="IPR023772">
    <property type="entry name" value="DNA-bd_HTH_TetR-type_CS"/>
</dbReference>
<dbReference type="Gene3D" id="1.10.357.10">
    <property type="entry name" value="Tetracycline Repressor, domain 2"/>
    <property type="match status" value="1"/>
</dbReference>
<dbReference type="PROSITE" id="PS01081">
    <property type="entry name" value="HTH_TETR_1"/>
    <property type="match status" value="1"/>
</dbReference>
<dbReference type="PRINTS" id="PR00455">
    <property type="entry name" value="HTHTETR"/>
</dbReference>
<dbReference type="EMBL" id="FNVO01000014">
    <property type="protein sequence ID" value="SEG81763.1"/>
    <property type="molecule type" value="Genomic_DNA"/>
</dbReference>
<accession>A0A1H6DAB5</accession>
<organism evidence="6 7">
    <name type="scientific">Thermomonospora echinospora</name>
    <dbReference type="NCBI Taxonomy" id="1992"/>
    <lineage>
        <taxon>Bacteria</taxon>
        <taxon>Bacillati</taxon>
        <taxon>Actinomycetota</taxon>
        <taxon>Actinomycetes</taxon>
        <taxon>Streptosporangiales</taxon>
        <taxon>Thermomonosporaceae</taxon>
        <taxon>Thermomonospora</taxon>
    </lineage>
</organism>
<keyword evidence="7" id="KW-1185">Reference proteome</keyword>
<evidence type="ECO:0000256" key="3">
    <source>
        <dbReference type="ARBA" id="ARBA00023163"/>
    </source>
</evidence>
<protein>
    <submittedName>
        <fullName evidence="6">DNA-binding transcriptional regulator, AcrR family</fullName>
    </submittedName>
</protein>
<dbReference type="InterPro" id="IPR009057">
    <property type="entry name" value="Homeodomain-like_sf"/>
</dbReference>
<feature type="domain" description="HTH tetR-type" evidence="5">
    <location>
        <begin position="14"/>
        <end position="73"/>
    </location>
</feature>